<keyword evidence="8" id="KW-1185">Reference proteome</keyword>
<dbReference type="GO" id="GO:0005737">
    <property type="term" value="C:cytoplasm"/>
    <property type="evidence" value="ECO:0007669"/>
    <property type="project" value="TreeGrafter"/>
</dbReference>
<evidence type="ECO:0000256" key="1">
    <source>
        <dbReference type="ARBA" id="ARBA00008601"/>
    </source>
</evidence>
<accession>A0A9N9DS45</accession>
<dbReference type="InterPro" id="IPR020422">
    <property type="entry name" value="TYR_PHOSPHATASE_DUAL_dom"/>
</dbReference>
<protein>
    <recommendedName>
        <fullName evidence="2">protein-tyrosine-phosphatase</fullName>
        <ecNumber evidence="2">3.1.3.48</ecNumber>
    </recommendedName>
</protein>
<dbReference type="EC" id="3.1.3.48" evidence="2"/>
<dbReference type="InterPro" id="IPR029021">
    <property type="entry name" value="Prot-tyrosine_phosphatase-like"/>
</dbReference>
<comment type="caution">
    <text evidence="7">The sequence shown here is derived from an EMBL/GenBank/DDBJ whole genome shotgun (WGS) entry which is preliminary data.</text>
</comment>
<dbReference type="GO" id="GO:0043409">
    <property type="term" value="P:negative regulation of MAPK cascade"/>
    <property type="evidence" value="ECO:0007669"/>
    <property type="project" value="TreeGrafter"/>
</dbReference>
<comment type="similarity">
    <text evidence="1">Belongs to the protein-tyrosine phosphatase family. Non-receptor class dual specificity subfamily.</text>
</comment>
<dbReference type="InterPro" id="IPR000387">
    <property type="entry name" value="Tyr_Pase_dom"/>
</dbReference>
<organism evidence="7 8">
    <name type="scientific">Ambispora gerdemannii</name>
    <dbReference type="NCBI Taxonomy" id="144530"/>
    <lineage>
        <taxon>Eukaryota</taxon>
        <taxon>Fungi</taxon>
        <taxon>Fungi incertae sedis</taxon>
        <taxon>Mucoromycota</taxon>
        <taxon>Glomeromycotina</taxon>
        <taxon>Glomeromycetes</taxon>
        <taxon>Archaeosporales</taxon>
        <taxon>Ambisporaceae</taxon>
        <taxon>Ambispora</taxon>
    </lineage>
</organism>
<evidence type="ECO:0000313" key="8">
    <source>
        <dbReference type="Proteomes" id="UP000789831"/>
    </source>
</evidence>
<gene>
    <name evidence="7" type="ORF">AGERDE_LOCUS11398</name>
</gene>
<dbReference type="SUPFAM" id="SSF52799">
    <property type="entry name" value="(Phosphotyrosine protein) phosphatases II"/>
    <property type="match status" value="1"/>
</dbReference>
<sequence>MNTSVVDDLLSSVTSLKDNTALKDNNTWEKFQEEAEKICKYMEPHRFWKEQAFVEMLQEAKGADPDFRGPFEIITNFLYLGDALTAASPQRLRSCGIRYIINISCLDNFFEREEQLVEYPGIEPFRYLRIVIQDTYDVDIRQYFDICAKFINMARDEHEKVYVHCYAGRSRSVTIILAYLASIGRWNIDDELKQIQTLHYSYCQPNSNFMSQLYEYVNYLKKPSSSPTQESSSSVVSSVVIKTRVYEKLNLDE</sequence>
<dbReference type="GO" id="GO:0004725">
    <property type="term" value="F:protein tyrosine phosphatase activity"/>
    <property type="evidence" value="ECO:0007669"/>
    <property type="project" value="UniProtKB-EC"/>
</dbReference>
<evidence type="ECO:0000256" key="3">
    <source>
        <dbReference type="ARBA" id="ARBA00022801"/>
    </source>
</evidence>
<dbReference type="AlphaFoldDB" id="A0A9N9DS45"/>
<evidence type="ECO:0000313" key="7">
    <source>
        <dbReference type="EMBL" id="CAG8650943.1"/>
    </source>
</evidence>
<dbReference type="PROSITE" id="PS50054">
    <property type="entry name" value="TYR_PHOSPHATASE_DUAL"/>
    <property type="match status" value="1"/>
</dbReference>
<evidence type="ECO:0000256" key="2">
    <source>
        <dbReference type="ARBA" id="ARBA00013064"/>
    </source>
</evidence>
<keyword evidence="3" id="KW-0378">Hydrolase</keyword>
<evidence type="ECO:0000259" key="6">
    <source>
        <dbReference type="PROSITE" id="PS50056"/>
    </source>
</evidence>
<dbReference type="Gene3D" id="3.90.190.10">
    <property type="entry name" value="Protein tyrosine phosphatase superfamily"/>
    <property type="match status" value="1"/>
</dbReference>
<reference evidence="7" key="1">
    <citation type="submission" date="2021-06" db="EMBL/GenBank/DDBJ databases">
        <authorList>
            <person name="Kallberg Y."/>
            <person name="Tangrot J."/>
            <person name="Rosling A."/>
        </authorList>
    </citation>
    <scope>NUCLEOTIDE SEQUENCE</scope>
    <source>
        <strain evidence="7">MT106</strain>
    </source>
</reference>
<feature type="domain" description="Tyrosine-protein phosphatase" evidence="5">
    <location>
        <begin position="69"/>
        <end position="222"/>
    </location>
</feature>
<dbReference type="EMBL" id="CAJVPL010004760">
    <property type="protein sequence ID" value="CAG8650943.1"/>
    <property type="molecule type" value="Genomic_DNA"/>
</dbReference>
<dbReference type="PRINTS" id="PR01908">
    <property type="entry name" value="ADSPHPHTASE"/>
</dbReference>
<dbReference type="CDD" id="cd14498">
    <property type="entry name" value="DSP"/>
    <property type="match status" value="1"/>
</dbReference>
<dbReference type="PANTHER" id="PTHR10159:SF530">
    <property type="entry name" value="DUAL SPECIFICITY PROTEIN PHOSPHATASE DDB_G0271350-RELATED"/>
    <property type="match status" value="1"/>
</dbReference>
<dbReference type="InterPro" id="IPR000340">
    <property type="entry name" value="Dual-sp_phosphatase_cat-dom"/>
</dbReference>
<name>A0A9N9DS45_9GLOM</name>
<dbReference type="SMART" id="SM00195">
    <property type="entry name" value="DSPc"/>
    <property type="match status" value="1"/>
</dbReference>
<keyword evidence="4" id="KW-0904">Protein phosphatase</keyword>
<dbReference type="OrthoDB" id="10252009at2759"/>
<dbReference type="PANTHER" id="PTHR10159">
    <property type="entry name" value="DUAL SPECIFICITY PROTEIN PHOSPHATASE"/>
    <property type="match status" value="1"/>
</dbReference>
<proteinExistence type="inferred from homology"/>
<evidence type="ECO:0000256" key="4">
    <source>
        <dbReference type="ARBA" id="ARBA00022912"/>
    </source>
</evidence>
<feature type="domain" description="Tyrosine specific protein phosphatases" evidence="6">
    <location>
        <begin position="141"/>
        <end position="210"/>
    </location>
</feature>
<dbReference type="PROSITE" id="PS50056">
    <property type="entry name" value="TYR_PHOSPHATASE_2"/>
    <property type="match status" value="1"/>
</dbReference>
<dbReference type="Pfam" id="PF00782">
    <property type="entry name" value="DSPc"/>
    <property type="match status" value="1"/>
</dbReference>
<evidence type="ECO:0000259" key="5">
    <source>
        <dbReference type="PROSITE" id="PS50054"/>
    </source>
</evidence>
<dbReference type="Proteomes" id="UP000789831">
    <property type="component" value="Unassembled WGS sequence"/>
</dbReference>